<dbReference type="PROSITE" id="PS00676">
    <property type="entry name" value="SIGMA54_INTERACT_2"/>
    <property type="match status" value="1"/>
</dbReference>
<organism evidence="4 5">
    <name type="scientific">Halobacteriovorax vibrionivorans</name>
    <dbReference type="NCBI Taxonomy" id="2152716"/>
    <lineage>
        <taxon>Bacteria</taxon>
        <taxon>Pseudomonadati</taxon>
        <taxon>Bdellovibrionota</taxon>
        <taxon>Bacteriovoracia</taxon>
        <taxon>Bacteriovoracales</taxon>
        <taxon>Halobacteriovoraceae</taxon>
        <taxon>Halobacteriovorax</taxon>
    </lineage>
</organism>
<dbReference type="EMBL" id="QDKL01000002">
    <property type="protein sequence ID" value="RZF22043.1"/>
    <property type="molecule type" value="Genomic_DNA"/>
</dbReference>
<feature type="domain" description="Sigma-54 factor interaction" evidence="3">
    <location>
        <begin position="148"/>
        <end position="349"/>
    </location>
</feature>
<name>A0ABY0IGI2_9BACT</name>
<dbReference type="PROSITE" id="PS00675">
    <property type="entry name" value="SIGMA54_INTERACT_1"/>
    <property type="match status" value="1"/>
</dbReference>
<sequence>MIEVPKLDKLVKDTFCHFGHHIEITPLFGRKRRIELKRTRYDLVLSGQDLIISATSITLPKLINPDEGLEVKFRISLIPTNIGDIYSISCNQKGGNLIKVNGVYTSHAYLRIGDEVIIGRNKLKIKAPINCDSYDRSHSELINSIHPSLNVLIEGETGTGKSFLAKKLHEESQVKGEFVHLNLSAFGKGTLESELFGHRKGSFTGAVNDKDGALKRANGGTLFLDEIDSISKELQTKLLLFLDDGLYYPVGENQPQYVKTRLIVSSGQDLLNLVNKGEMRRDFYYRISSEETIFLKPLRKNKDRLQDILDSYEMKFGITIHPKLKSFYHGYEWPGNIRQINAHIKKKKIKSKGSLLTYCEIDEALLKLTCKSNLVSDIEENLPSYRELKYQYFLKVYNRCHQNVKATSKLLKVSDQTVRSVLAI</sequence>
<dbReference type="SMART" id="SM00382">
    <property type="entry name" value="AAA"/>
    <property type="match status" value="1"/>
</dbReference>
<evidence type="ECO:0000259" key="3">
    <source>
        <dbReference type="PROSITE" id="PS50045"/>
    </source>
</evidence>
<keyword evidence="2" id="KW-0067">ATP-binding</keyword>
<protein>
    <submittedName>
        <fullName evidence="4">Sigma-54 factor interaction domain-containing protein</fullName>
    </submittedName>
</protein>
<accession>A0ABY0IGI2</accession>
<dbReference type="PANTHER" id="PTHR32071">
    <property type="entry name" value="TRANSCRIPTIONAL REGULATORY PROTEIN"/>
    <property type="match status" value="1"/>
</dbReference>
<dbReference type="Gene3D" id="3.40.50.300">
    <property type="entry name" value="P-loop containing nucleotide triphosphate hydrolases"/>
    <property type="match status" value="1"/>
</dbReference>
<evidence type="ECO:0000313" key="4">
    <source>
        <dbReference type="EMBL" id="RZF22043.1"/>
    </source>
</evidence>
<evidence type="ECO:0000313" key="5">
    <source>
        <dbReference type="Proteomes" id="UP000443582"/>
    </source>
</evidence>
<dbReference type="RefSeq" id="WP_115362033.1">
    <property type="nucleotide sequence ID" value="NZ_QDKL01000002.1"/>
</dbReference>
<dbReference type="InterPro" id="IPR025943">
    <property type="entry name" value="Sigma_54_int_dom_ATP-bd_2"/>
</dbReference>
<reference evidence="5" key="1">
    <citation type="journal article" date="2019" name="Int. J. Syst. Evol. Microbiol.">
        <title>Halobacteriovorax valvorus sp. nov., a novel prokaryotic predator isolated from coastal seawater of China.</title>
        <authorList>
            <person name="Chen M.-X."/>
        </authorList>
    </citation>
    <scope>NUCLEOTIDE SEQUENCE [LARGE SCALE GENOMIC DNA]</scope>
    <source>
        <strain evidence="5">BL9</strain>
    </source>
</reference>
<proteinExistence type="predicted"/>
<evidence type="ECO:0000256" key="1">
    <source>
        <dbReference type="ARBA" id="ARBA00022741"/>
    </source>
</evidence>
<keyword evidence="1" id="KW-0547">Nucleotide-binding</keyword>
<dbReference type="InterPro" id="IPR003593">
    <property type="entry name" value="AAA+_ATPase"/>
</dbReference>
<comment type="caution">
    <text evidence="4">The sequence shown here is derived from an EMBL/GenBank/DDBJ whole genome shotgun (WGS) entry which is preliminary data.</text>
</comment>
<evidence type="ECO:0000256" key="2">
    <source>
        <dbReference type="ARBA" id="ARBA00022840"/>
    </source>
</evidence>
<dbReference type="CDD" id="cd00009">
    <property type="entry name" value="AAA"/>
    <property type="match status" value="1"/>
</dbReference>
<dbReference type="SUPFAM" id="SSF52540">
    <property type="entry name" value="P-loop containing nucleoside triphosphate hydrolases"/>
    <property type="match status" value="1"/>
</dbReference>
<dbReference type="InterPro" id="IPR002078">
    <property type="entry name" value="Sigma_54_int"/>
</dbReference>
<dbReference type="InterPro" id="IPR025662">
    <property type="entry name" value="Sigma_54_int_dom_ATP-bd_1"/>
</dbReference>
<dbReference type="PROSITE" id="PS50045">
    <property type="entry name" value="SIGMA54_INTERACT_4"/>
    <property type="match status" value="1"/>
</dbReference>
<dbReference type="InterPro" id="IPR027417">
    <property type="entry name" value="P-loop_NTPase"/>
</dbReference>
<dbReference type="Pfam" id="PF00158">
    <property type="entry name" value="Sigma54_activat"/>
    <property type="match status" value="1"/>
</dbReference>
<dbReference type="Proteomes" id="UP000443582">
    <property type="component" value="Unassembled WGS sequence"/>
</dbReference>
<gene>
    <name evidence="4" type="ORF">DAY19_10195</name>
</gene>
<keyword evidence="5" id="KW-1185">Reference proteome</keyword>